<dbReference type="Gene3D" id="3.90.215.10">
    <property type="entry name" value="Gamma Fibrinogen, chain A, domain 1"/>
    <property type="match status" value="1"/>
</dbReference>
<evidence type="ECO:0000313" key="5">
    <source>
        <dbReference type="Proteomes" id="UP000838412"/>
    </source>
</evidence>
<dbReference type="AlphaFoldDB" id="A0A8K0EEM1"/>
<evidence type="ECO:0000256" key="2">
    <source>
        <dbReference type="SAM" id="Phobius"/>
    </source>
</evidence>
<dbReference type="EMBL" id="OV696703">
    <property type="protein sequence ID" value="CAH1250122.1"/>
    <property type="molecule type" value="Genomic_DNA"/>
</dbReference>
<evidence type="ECO:0000313" key="4">
    <source>
        <dbReference type="EMBL" id="CAH1250122.1"/>
    </source>
</evidence>
<dbReference type="PANTHER" id="PTHR19143:SF458">
    <property type="entry name" value="FIBRINOGEN C-TERMINAL DOMAIN-CONTAINING PROTEIN-RELATED"/>
    <property type="match status" value="1"/>
</dbReference>
<organism evidence="4 5">
    <name type="scientific">Branchiostoma lanceolatum</name>
    <name type="common">Common lancelet</name>
    <name type="synonym">Amphioxus lanceolatum</name>
    <dbReference type="NCBI Taxonomy" id="7740"/>
    <lineage>
        <taxon>Eukaryota</taxon>
        <taxon>Metazoa</taxon>
        <taxon>Chordata</taxon>
        <taxon>Cephalochordata</taxon>
        <taxon>Leptocardii</taxon>
        <taxon>Amphioxiformes</taxon>
        <taxon>Branchiostomatidae</taxon>
        <taxon>Branchiostoma</taxon>
    </lineage>
</organism>
<dbReference type="InterPro" id="IPR036056">
    <property type="entry name" value="Fibrinogen-like_C"/>
</dbReference>
<evidence type="ECO:0000259" key="3">
    <source>
        <dbReference type="PROSITE" id="PS51406"/>
    </source>
</evidence>
<dbReference type="OrthoDB" id="7735550at2759"/>
<feature type="domain" description="Fibrinogen C-terminal" evidence="3">
    <location>
        <begin position="49"/>
        <end position="264"/>
    </location>
</feature>
<sequence>MSPRKLFENGEAAPEASVGCHGNQLSVGISMALSGLAAVVIFVTLLFMAQELPSTREEQIVIQTDLNPESPTSKADINHCGGGALGGGLTVIQRRQDGSVPFNRNWDEYKQGFGNKSGGYWLGNENFYLLTSRKNFNLRIDFEHWNGEKHFTEYSTFRVSGESDGYRLHLSGFPSGADSMDYSNGQRFSTVDRDNDDQSRGYPCAKLFGQGGWWFGSCGHAYLNGRYLGNCGNSCPYGQGVMWARWRGQYYSLKSVSIKIRPSLSPP</sequence>
<accession>A0A8K0EEM1</accession>
<dbReference type="SMART" id="SM00186">
    <property type="entry name" value="FBG"/>
    <property type="match status" value="1"/>
</dbReference>
<protein>
    <submittedName>
        <fullName evidence="4">ANGPTL1 protein</fullName>
    </submittedName>
</protein>
<keyword evidence="2" id="KW-0472">Membrane</keyword>
<dbReference type="PROSITE" id="PS00514">
    <property type="entry name" value="FIBRINOGEN_C_1"/>
    <property type="match status" value="1"/>
</dbReference>
<dbReference type="Proteomes" id="UP000838412">
    <property type="component" value="Chromosome 18"/>
</dbReference>
<dbReference type="CDD" id="cd00087">
    <property type="entry name" value="FReD"/>
    <property type="match status" value="1"/>
</dbReference>
<keyword evidence="2" id="KW-0812">Transmembrane</keyword>
<keyword evidence="2" id="KW-1133">Transmembrane helix</keyword>
<evidence type="ECO:0000256" key="1">
    <source>
        <dbReference type="ARBA" id="ARBA00023157"/>
    </source>
</evidence>
<dbReference type="InterPro" id="IPR020837">
    <property type="entry name" value="Fibrinogen_CS"/>
</dbReference>
<name>A0A8K0EEM1_BRALA</name>
<dbReference type="SUPFAM" id="SSF56496">
    <property type="entry name" value="Fibrinogen C-terminal domain-like"/>
    <property type="match status" value="1"/>
</dbReference>
<keyword evidence="1" id="KW-1015">Disulfide bond</keyword>
<feature type="transmembrane region" description="Helical" evidence="2">
    <location>
        <begin position="27"/>
        <end position="49"/>
    </location>
</feature>
<dbReference type="PROSITE" id="PS51406">
    <property type="entry name" value="FIBRINOGEN_C_2"/>
    <property type="match status" value="1"/>
</dbReference>
<dbReference type="GO" id="GO:0005615">
    <property type="term" value="C:extracellular space"/>
    <property type="evidence" value="ECO:0007669"/>
    <property type="project" value="TreeGrafter"/>
</dbReference>
<dbReference type="PANTHER" id="PTHR19143">
    <property type="entry name" value="FIBRINOGEN/TENASCIN/ANGIOPOEITIN"/>
    <property type="match status" value="1"/>
</dbReference>
<dbReference type="InterPro" id="IPR014716">
    <property type="entry name" value="Fibrinogen_a/b/g_C_1"/>
</dbReference>
<proteinExistence type="predicted"/>
<gene>
    <name evidence="4" type="primary">ANGPTL1</name>
    <name evidence="4" type="ORF">BLAG_LOCUS10979</name>
</gene>
<reference evidence="4" key="1">
    <citation type="submission" date="2022-01" db="EMBL/GenBank/DDBJ databases">
        <authorList>
            <person name="Braso-Vives M."/>
        </authorList>
    </citation>
    <scope>NUCLEOTIDE SEQUENCE</scope>
</reference>
<keyword evidence="5" id="KW-1185">Reference proteome</keyword>
<dbReference type="InterPro" id="IPR050373">
    <property type="entry name" value="Fibrinogen_C-term_domain"/>
</dbReference>
<dbReference type="InterPro" id="IPR002181">
    <property type="entry name" value="Fibrinogen_a/b/g_C_dom"/>
</dbReference>
<dbReference type="Pfam" id="PF00147">
    <property type="entry name" value="Fibrinogen_C"/>
    <property type="match status" value="1"/>
</dbReference>